<keyword evidence="2" id="KW-1185">Reference proteome</keyword>
<evidence type="ECO:0000313" key="1">
    <source>
        <dbReference type="EMBL" id="KAJ8126144.1"/>
    </source>
</evidence>
<name>A0ACC2JFK6_9PEZI</name>
<protein>
    <submittedName>
        <fullName evidence="1">Uncharacterized protein</fullName>
    </submittedName>
</protein>
<dbReference type="Proteomes" id="UP001153332">
    <property type="component" value="Unassembled WGS sequence"/>
</dbReference>
<dbReference type="EMBL" id="JAPUUL010002000">
    <property type="protein sequence ID" value="KAJ8126144.1"/>
    <property type="molecule type" value="Genomic_DNA"/>
</dbReference>
<evidence type="ECO:0000313" key="2">
    <source>
        <dbReference type="Proteomes" id="UP001153332"/>
    </source>
</evidence>
<reference evidence="1" key="1">
    <citation type="submission" date="2022-12" db="EMBL/GenBank/DDBJ databases">
        <title>Genome Sequence of Lasiodiplodia mahajangana.</title>
        <authorList>
            <person name="Buettner E."/>
        </authorList>
    </citation>
    <scope>NUCLEOTIDE SEQUENCE</scope>
    <source>
        <strain evidence="1">VT137</strain>
    </source>
</reference>
<gene>
    <name evidence="1" type="ORF">O1611_g7495</name>
</gene>
<proteinExistence type="predicted"/>
<accession>A0ACC2JFK6</accession>
<comment type="caution">
    <text evidence="1">The sequence shown here is derived from an EMBL/GenBank/DDBJ whole genome shotgun (WGS) entry which is preliminary data.</text>
</comment>
<sequence>MPKSPNRRARAPSRQPVSVSPQPSDGSGSVATSSSHTEPASTANAVIVAEKSGSDLGYASSDRSQSQLAEGRDPKNFIHPDFIDIGMALKKYNDALSDIQGLGISRVVLPELVLVGDQSAGKSSLMSALSRLNLPTSSGICTRCPFHIRMSSSKDSHVSCTVSLQQAYEYRPPTNRSIRQSDVTKKNPFPPWIPKLVTETIVFKTIYDNDPIAIDEILRWAQIATLNPSQNPQQFVPGEGGYAKETSLETAKRSTEARFSPNVVSLEMKGPCFPDLSFFDLPGIFAVAEDKGDDYLVDVVENLTRKYVGSKGAIIMLALPMDHDIDNSRTLKIIRELNAESRTIGILTKADRPTFNMPDTIAYWLAVLDEKRQRVKENGFYITSLPPDEPFDSLWEESFFRTGAANWPRAFDKYHHRCGVDQLRPHIAKELGGALPNIKEEFKNCLQDIQGRLNELPNLPRNVEHEVRMSLREFYNSVKHAVDSQEFEQDSKGLTDAFYRHLMELKPKCVTVTEKAKPKQEEIVIVSDESENEVTGSKRVALGRAVISSTPKRRRRDDTGLFVTPVKAEASPNSAAFQSPVTPVPCMLRRSNDNGVKLSLLEIQKDIKLKTRGGFSDVVPLQVHEKLCLSAVSQWEKPLEVYIDKSTAMLMTAVTEALESSLKHFSNRLIYKESYELLMAFLRERGTHQREKLLDLYKNETYRVVTINERGLDYFEAKEKEVLENHRILQRAREAGLVTEPGKFKPDGFMSPEEKAVQSSLLSNWKAQLPEDDFKREMDVAAKVRGYYLVAATRFVDGVSMDINSRLFRSFREGALDDYLETKLGLFPYPSLETYTRLMEEDIMTAQKREQLRKEQTKLNSALQIILTLECSLTKYTRQQNSQQSTMDIDGAFNHNGKMEM</sequence>
<organism evidence="1 2">
    <name type="scientific">Lasiodiplodia mahajangana</name>
    <dbReference type="NCBI Taxonomy" id="1108764"/>
    <lineage>
        <taxon>Eukaryota</taxon>
        <taxon>Fungi</taxon>
        <taxon>Dikarya</taxon>
        <taxon>Ascomycota</taxon>
        <taxon>Pezizomycotina</taxon>
        <taxon>Dothideomycetes</taxon>
        <taxon>Dothideomycetes incertae sedis</taxon>
        <taxon>Botryosphaeriales</taxon>
        <taxon>Botryosphaeriaceae</taxon>
        <taxon>Lasiodiplodia</taxon>
    </lineage>
</organism>